<reference evidence="3 5" key="1">
    <citation type="submission" date="2015-09" db="EMBL/GenBank/DDBJ databases">
        <authorList>
            <consortium name="Pathogen Informatics"/>
        </authorList>
    </citation>
    <scope>NUCLEOTIDE SEQUENCE [LARGE SCALE GENOMIC DNA]</scope>
    <source>
        <strain evidence="3 5">2789STDY5608891</strain>
    </source>
</reference>
<gene>
    <name evidence="3" type="ORF">ERS852448_01468</name>
    <name evidence="4" type="ORF">GKE72_11535</name>
</gene>
<dbReference type="SUPFAM" id="SSF50104">
    <property type="entry name" value="Translation proteins SH3-like domain"/>
    <property type="match status" value="1"/>
</dbReference>
<dbReference type="AlphaFoldDB" id="A0A173TGI1"/>
<evidence type="ECO:0000313" key="5">
    <source>
        <dbReference type="Proteomes" id="UP000095492"/>
    </source>
</evidence>
<protein>
    <submittedName>
        <fullName evidence="4">KOW domain-containing protein</fullName>
    </submittedName>
</protein>
<proteinExistence type="predicted"/>
<dbReference type="OrthoDB" id="1683515at2"/>
<evidence type="ECO:0000256" key="1">
    <source>
        <dbReference type="ARBA" id="ARBA00022980"/>
    </source>
</evidence>
<dbReference type="GO" id="GO:1990904">
    <property type="term" value="C:ribonucleoprotein complex"/>
    <property type="evidence" value="ECO:0007669"/>
    <property type="project" value="UniProtKB-KW"/>
</dbReference>
<name>A0A173TGI1_EUBRA</name>
<dbReference type="RefSeq" id="WP_021739336.1">
    <property type="nucleotide sequence ID" value="NZ_CABKSU010000062.1"/>
</dbReference>
<evidence type="ECO:0000313" key="4">
    <source>
        <dbReference type="EMBL" id="MSD16687.1"/>
    </source>
</evidence>
<dbReference type="Proteomes" id="UP000095492">
    <property type="component" value="Unassembled WGS sequence"/>
</dbReference>
<evidence type="ECO:0000313" key="6">
    <source>
        <dbReference type="Proteomes" id="UP000431304"/>
    </source>
</evidence>
<dbReference type="EMBL" id="WKRA01000019">
    <property type="protein sequence ID" value="MSD16687.1"/>
    <property type="molecule type" value="Genomic_DNA"/>
</dbReference>
<dbReference type="InterPro" id="IPR008991">
    <property type="entry name" value="Translation_prot_SH3-like_sf"/>
</dbReference>
<dbReference type="CDD" id="cd06088">
    <property type="entry name" value="KOW_RPL14"/>
    <property type="match status" value="1"/>
</dbReference>
<sequence>MRVELALSLAGHDKGHYYVVVGEEAEAVYVADGELKLLARPKRKNRRHIQPIRKLPADVAELLQNQMDDVVIKRAIKLYKKHVEK</sequence>
<organism evidence="3 5">
    <name type="scientific">Eubacterium ramulus</name>
    <dbReference type="NCBI Taxonomy" id="39490"/>
    <lineage>
        <taxon>Bacteria</taxon>
        <taxon>Bacillati</taxon>
        <taxon>Bacillota</taxon>
        <taxon>Clostridia</taxon>
        <taxon>Eubacteriales</taxon>
        <taxon>Eubacteriaceae</taxon>
        <taxon>Eubacterium</taxon>
    </lineage>
</organism>
<dbReference type="Proteomes" id="UP000431304">
    <property type="component" value="Unassembled WGS sequence"/>
</dbReference>
<reference evidence="4 6" key="2">
    <citation type="journal article" date="2019" name="Nat. Med.">
        <title>A library of human gut bacterial isolates paired with longitudinal multiomics data enables mechanistic microbiome research.</title>
        <authorList>
            <person name="Poyet M."/>
            <person name="Groussin M."/>
            <person name="Gibbons S.M."/>
            <person name="Avila-Pacheco J."/>
            <person name="Jiang X."/>
            <person name="Kearney S.M."/>
            <person name="Perrotta A.R."/>
            <person name="Berdy B."/>
            <person name="Zhao S."/>
            <person name="Lieberman T.D."/>
            <person name="Swanson P.K."/>
            <person name="Smith M."/>
            <person name="Roesemann S."/>
            <person name="Alexander J.E."/>
            <person name="Rich S.A."/>
            <person name="Livny J."/>
            <person name="Vlamakis H."/>
            <person name="Clish C."/>
            <person name="Bullock K."/>
            <person name="Deik A."/>
            <person name="Scott J."/>
            <person name="Pierce K.A."/>
            <person name="Xavier R.J."/>
            <person name="Alm E.J."/>
        </authorList>
    </citation>
    <scope>NUCLEOTIDE SEQUENCE [LARGE SCALE GENOMIC DNA]</scope>
    <source>
        <strain evidence="4 6">BIOML-A3</strain>
    </source>
</reference>
<dbReference type="STRING" id="39490.ERS852448_01468"/>
<keyword evidence="2" id="KW-0687">Ribonucleoprotein</keyword>
<dbReference type="InterPro" id="IPR041985">
    <property type="entry name" value="Ribosomal_eL14_KOW"/>
</dbReference>
<dbReference type="GeneID" id="42786745"/>
<accession>A0A173TGI1</accession>
<dbReference type="GO" id="GO:0005840">
    <property type="term" value="C:ribosome"/>
    <property type="evidence" value="ECO:0007669"/>
    <property type="project" value="UniProtKB-KW"/>
</dbReference>
<keyword evidence="1" id="KW-0689">Ribosomal protein</keyword>
<evidence type="ECO:0000256" key="2">
    <source>
        <dbReference type="ARBA" id="ARBA00023274"/>
    </source>
</evidence>
<evidence type="ECO:0000313" key="3">
    <source>
        <dbReference type="EMBL" id="CUN01219.1"/>
    </source>
</evidence>
<dbReference type="EMBL" id="CYYA01000008">
    <property type="protein sequence ID" value="CUN01219.1"/>
    <property type="molecule type" value="Genomic_DNA"/>
</dbReference>